<dbReference type="Pfam" id="PF13505">
    <property type="entry name" value="OMP_b-brl"/>
    <property type="match status" value="1"/>
</dbReference>
<evidence type="ECO:0000313" key="8">
    <source>
        <dbReference type="EMBL" id="MET3662514.1"/>
    </source>
</evidence>
<evidence type="ECO:0000259" key="7">
    <source>
        <dbReference type="Pfam" id="PF13505"/>
    </source>
</evidence>
<gene>
    <name evidence="8" type="ORF">ABID44_002852</name>
</gene>
<keyword evidence="9" id="KW-1185">Reference proteome</keyword>
<organism evidence="8 9">
    <name type="scientific">Aquamicrobium ahrensii</name>
    <dbReference type="NCBI Taxonomy" id="469551"/>
    <lineage>
        <taxon>Bacteria</taxon>
        <taxon>Pseudomonadati</taxon>
        <taxon>Pseudomonadota</taxon>
        <taxon>Alphaproteobacteria</taxon>
        <taxon>Hyphomicrobiales</taxon>
        <taxon>Phyllobacteriaceae</taxon>
        <taxon>Aquamicrobium</taxon>
    </lineage>
</organism>
<reference evidence="8 9" key="1">
    <citation type="submission" date="2024-06" db="EMBL/GenBank/DDBJ databases">
        <title>Genomic Encyclopedia of Type Strains, Phase IV (KMG-IV): sequencing the most valuable type-strain genomes for metagenomic binning, comparative biology and taxonomic classification.</title>
        <authorList>
            <person name="Goeker M."/>
        </authorList>
    </citation>
    <scope>NUCLEOTIDE SEQUENCE [LARGE SCALE GENOMIC DNA]</scope>
    <source>
        <strain evidence="8 9">DSM 19730</strain>
    </source>
</reference>
<dbReference type="SUPFAM" id="SSF56925">
    <property type="entry name" value="OMPA-like"/>
    <property type="match status" value="1"/>
</dbReference>
<evidence type="ECO:0000256" key="4">
    <source>
        <dbReference type="ARBA" id="ARBA00023237"/>
    </source>
</evidence>
<dbReference type="EMBL" id="JBEPMN010000012">
    <property type="protein sequence ID" value="MET3662514.1"/>
    <property type="molecule type" value="Genomic_DNA"/>
</dbReference>
<dbReference type="InterPro" id="IPR011250">
    <property type="entry name" value="OMP/PagP_B-barrel"/>
</dbReference>
<feature type="domain" description="Outer membrane protein beta-barrel" evidence="7">
    <location>
        <begin position="8"/>
        <end position="221"/>
    </location>
</feature>
<dbReference type="PANTHER" id="PTHR34001">
    <property type="entry name" value="BLL7405 PROTEIN"/>
    <property type="match status" value="1"/>
</dbReference>
<dbReference type="InterPro" id="IPR027385">
    <property type="entry name" value="Beta-barrel_OMP"/>
</dbReference>
<dbReference type="InterPro" id="IPR051692">
    <property type="entry name" value="OMP-like"/>
</dbReference>
<feature type="signal peptide" evidence="6">
    <location>
        <begin position="1"/>
        <end position="20"/>
    </location>
</feature>
<dbReference type="NCBIfam" id="TIGR01414">
    <property type="entry name" value="autotrans_barl"/>
    <property type="match status" value="1"/>
</dbReference>
<dbReference type="InterPro" id="IPR006315">
    <property type="entry name" value="OM_autotransptr_brl_dom"/>
</dbReference>
<keyword evidence="2 6" id="KW-0732">Signal</keyword>
<evidence type="ECO:0000256" key="3">
    <source>
        <dbReference type="ARBA" id="ARBA00023136"/>
    </source>
</evidence>
<protein>
    <submittedName>
        <fullName evidence="8">Outer membrane immunogenic protein</fullName>
    </submittedName>
</protein>
<evidence type="ECO:0000256" key="2">
    <source>
        <dbReference type="ARBA" id="ARBA00022729"/>
    </source>
</evidence>
<evidence type="ECO:0000256" key="6">
    <source>
        <dbReference type="SAM" id="SignalP"/>
    </source>
</evidence>
<dbReference type="Gene3D" id="2.40.160.20">
    <property type="match status" value="1"/>
</dbReference>
<comment type="caution">
    <text evidence="8">The sequence shown here is derived from an EMBL/GenBank/DDBJ whole genome shotgun (WGS) entry which is preliminary data.</text>
</comment>
<sequence>MKKLFLAAALSALTFSAAQAADAVVYEPVSEAPIAASFDWTGAYIGAHVGYGWADVDRLAITGIANSYDANGFLAGVHIGYNHQIDQFVVGIEGDIEWADLDGDDNGFGGTVDETDFNWTGSVRARLGYAFDRLLVYGTGGIAFASIDQNNIGGVPESIKKTYTGWTVGAGAEYAFTDNLTTRIEYRYSDFGTKYFAPAGLNSFENDITSHSVRLGISYRF</sequence>
<evidence type="ECO:0000256" key="5">
    <source>
        <dbReference type="ARBA" id="ARBA00038306"/>
    </source>
</evidence>
<evidence type="ECO:0000313" key="9">
    <source>
        <dbReference type="Proteomes" id="UP001549143"/>
    </source>
</evidence>
<comment type="subcellular location">
    <subcellularLocation>
        <location evidence="1">Cell outer membrane</location>
    </subcellularLocation>
</comment>
<dbReference type="PANTHER" id="PTHR34001:SF3">
    <property type="entry name" value="BLL7405 PROTEIN"/>
    <property type="match status" value="1"/>
</dbReference>
<feature type="chain" id="PRO_5045256751" evidence="6">
    <location>
        <begin position="21"/>
        <end position="221"/>
    </location>
</feature>
<evidence type="ECO:0000256" key="1">
    <source>
        <dbReference type="ARBA" id="ARBA00004442"/>
    </source>
</evidence>
<dbReference type="RefSeq" id="WP_354152367.1">
    <property type="nucleotide sequence ID" value="NZ_JBEPMN010000012.1"/>
</dbReference>
<dbReference type="Proteomes" id="UP001549143">
    <property type="component" value="Unassembled WGS sequence"/>
</dbReference>
<proteinExistence type="inferred from homology"/>
<comment type="similarity">
    <text evidence="5">Belongs to the Omp25/RopB family.</text>
</comment>
<keyword evidence="4" id="KW-0998">Cell outer membrane</keyword>
<name>A0ABV2KN89_9HYPH</name>
<keyword evidence="3" id="KW-0472">Membrane</keyword>
<accession>A0ABV2KN89</accession>